<evidence type="ECO:0000313" key="2">
    <source>
        <dbReference type="Proteomes" id="UP000198660"/>
    </source>
</evidence>
<proteinExistence type="predicted"/>
<name>A0A1I6R6W8_9BACL</name>
<keyword evidence="2" id="KW-1185">Reference proteome</keyword>
<accession>A0A1I6R6W8</accession>
<reference evidence="2" key="1">
    <citation type="submission" date="2016-10" db="EMBL/GenBank/DDBJ databases">
        <authorList>
            <person name="Varghese N."/>
            <person name="Submissions S."/>
        </authorList>
    </citation>
    <scope>NUCLEOTIDE SEQUENCE [LARGE SCALE GENOMIC DNA]</scope>
    <source>
        <strain evidence="2">DSM 45789</strain>
    </source>
</reference>
<dbReference type="AlphaFoldDB" id="A0A1I6R6W8"/>
<dbReference type="EMBL" id="FPAA01000004">
    <property type="protein sequence ID" value="SFS60463.1"/>
    <property type="molecule type" value="Genomic_DNA"/>
</dbReference>
<organism evidence="1 2">
    <name type="scientific">Marininema halotolerans</name>
    <dbReference type="NCBI Taxonomy" id="1155944"/>
    <lineage>
        <taxon>Bacteria</taxon>
        <taxon>Bacillati</taxon>
        <taxon>Bacillota</taxon>
        <taxon>Bacilli</taxon>
        <taxon>Bacillales</taxon>
        <taxon>Thermoactinomycetaceae</taxon>
        <taxon>Marininema</taxon>
    </lineage>
</organism>
<sequence>MNMTAKSVHSTIACGQVFNPSLPASLRKVDPPIPLAELIIHQDYMPKKKL</sequence>
<protein>
    <submittedName>
        <fullName evidence="1">Uncharacterized protein</fullName>
    </submittedName>
</protein>
<dbReference type="Proteomes" id="UP000198660">
    <property type="component" value="Unassembled WGS sequence"/>
</dbReference>
<gene>
    <name evidence="1" type="ORF">SAMN05444972_104200</name>
</gene>
<evidence type="ECO:0000313" key="1">
    <source>
        <dbReference type="EMBL" id="SFS60463.1"/>
    </source>
</evidence>